<gene>
    <name evidence="2" type="ORF">LSAT_V11C900485500</name>
</gene>
<keyword evidence="3" id="KW-1185">Reference proteome</keyword>
<proteinExistence type="predicted"/>
<feature type="region of interest" description="Disordered" evidence="1">
    <location>
        <begin position="63"/>
        <end position="100"/>
    </location>
</feature>
<comment type="caution">
    <text evidence="2">The sequence shown here is derived from an EMBL/GenBank/DDBJ whole genome shotgun (WGS) entry which is preliminary data.</text>
</comment>
<evidence type="ECO:0000313" key="3">
    <source>
        <dbReference type="Proteomes" id="UP000235145"/>
    </source>
</evidence>
<dbReference type="EMBL" id="NBSK02000009">
    <property type="protein sequence ID" value="KAJ0186300.1"/>
    <property type="molecule type" value="Genomic_DNA"/>
</dbReference>
<evidence type="ECO:0000256" key="1">
    <source>
        <dbReference type="SAM" id="MobiDB-lite"/>
    </source>
</evidence>
<dbReference type="AlphaFoldDB" id="A0A9R1UFX6"/>
<feature type="compositionally biased region" description="Low complexity" evidence="1">
    <location>
        <begin position="79"/>
        <end position="89"/>
    </location>
</feature>
<name>A0A9R1UFX6_LACSA</name>
<sequence length="127" mass="13900">MFYQVLFSSKEEPDALIPHAMYGLLTIHKWVMDVDADPIHPPVGKNLPVIALHDDSVVEVQGEREDANAKCPTKLGDGSSQPSAAAPPAQNFPANTVGGPGYQKQNNVPIFTKLGIYFNLNSFYYLL</sequence>
<organism evidence="2 3">
    <name type="scientific">Lactuca sativa</name>
    <name type="common">Garden lettuce</name>
    <dbReference type="NCBI Taxonomy" id="4236"/>
    <lineage>
        <taxon>Eukaryota</taxon>
        <taxon>Viridiplantae</taxon>
        <taxon>Streptophyta</taxon>
        <taxon>Embryophyta</taxon>
        <taxon>Tracheophyta</taxon>
        <taxon>Spermatophyta</taxon>
        <taxon>Magnoliopsida</taxon>
        <taxon>eudicotyledons</taxon>
        <taxon>Gunneridae</taxon>
        <taxon>Pentapetalae</taxon>
        <taxon>asterids</taxon>
        <taxon>campanulids</taxon>
        <taxon>Asterales</taxon>
        <taxon>Asteraceae</taxon>
        <taxon>Cichorioideae</taxon>
        <taxon>Cichorieae</taxon>
        <taxon>Lactucinae</taxon>
        <taxon>Lactuca</taxon>
    </lineage>
</organism>
<protein>
    <submittedName>
        <fullName evidence="2">Uncharacterized protein</fullName>
    </submittedName>
</protein>
<evidence type="ECO:0000313" key="2">
    <source>
        <dbReference type="EMBL" id="KAJ0186300.1"/>
    </source>
</evidence>
<accession>A0A9R1UFX6</accession>
<dbReference type="Proteomes" id="UP000235145">
    <property type="component" value="Unassembled WGS sequence"/>
</dbReference>
<reference evidence="2 3" key="1">
    <citation type="journal article" date="2017" name="Nat. Commun.">
        <title>Genome assembly with in vitro proximity ligation data and whole-genome triplication in lettuce.</title>
        <authorList>
            <person name="Reyes-Chin-Wo S."/>
            <person name="Wang Z."/>
            <person name="Yang X."/>
            <person name="Kozik A."/>
            <person name="Arikit S."/>
            <person name="Song C."/>
            <person name="Xia L."/>
            <person name="Froenicke L."/>
            <person name="Lavelle D.O."/>
            <person name="Truco M.J."/>
            <person name="Xia R."/>
            <person name="Zhu S."/>
            <person name="Xu C."/>
            <person name="Xu H."/>
            <person name="Xu X."/>
            <person name="Cox K."/>
            <person name="Korf I."/>
            <person name="Meyers B.C."/>
            <person name="Michelmore R.W."/>
        </authorList>
    </citation>
    <scope>NUCLEOTIDE SEQUENCE [LARGE SCALE GENOMIC DNA]</scope>
    <source>
        <strain evidence="3">cv. Salinas</strain>
        <tissue evidence="2">Seedlings</tissue>
    </source>
</reference>